<organism evidence="3 4">
    <name type="scientific">Paraburkholderia dipogonis</name>
    <dbReference type="NCBI Taxonomy" id="1211383"/>
    <lineage>
        <taxon>Bacteria</taxon>
        <taxon>Pseudomonadati</taxon>
        <taxon>Pseudomonadota</taxon>
        <taxon>Betaproteobacteria</taxon>
        <taxon>Burkholderiales</taxon>
        <taxon>Burkholderiaceae</taxon>
        <taxon>Paraburkholderia</taxon>
    </lineage>
</organism>
<evidence type="ECO:0000256" key="1">
    <source>
        <dbReference type="SAM" id="MobiDB-lite"/>
    </source>
</evidence>
<feature type="signal peptide" evidence="2">
    <location>
        <begin position="1"/>
        <end position="22"/>
    </location>
</feature>
<name>A0ABW9AKZ1_9BURK</name>
<feature type="region of interest" description="Disordered" evidence="1">
    <location>
        <begin position="73"/>
        <end position="100"/>
    </location>
</feature>
<dbReference type="InterPro" id="IPR025421">
    <property type="entry name" value="DUF4148"/>
</dbReference>
<dbReference type="Pfam" id="PF13663">
    <property type="entry name" value="DUF4148"/>
    <property type="match status" value="1"/>
</dbReference>
<evidence type="ECO:0000313" key="4">
    <source>
        <dbReference type="Proteomes" id="UP001629230"/>
    </source>
</evidence>
<gene>
    <name evidence="3" type="ORF">PQR57_05840</name>
</gene>
<accession>A0ABW9AKZ1</accession>
<feature type="chain" id="PRO_5046717187" evidence="2">
    <location>
        <begin position="23"/>
        <end position="100"/>
    </location>
</feature>
<sequence length="100" mass="10047">MKPFINLLIAASALAVPVLSFAQQSSPPVTRAQVRAGLGQLEAAGFKGASTGPYYPANLQAAEAQVARQKVAVQATSSNYGPSTSGSSQSGQPGVSADAQ</sequence>
<dbReference type="EMBL" id="JAQQEZ010000003">
    <property type="protein sequence ID" value="MFM0000529.1"/>
    <property type="molecule type" value="Genomic_DNA"/>
</dbReference>
<evidence type="ECO:0000313" key="3">
    <source>
        <dbReference type="EMBL" id="MFM0000529.1"/>
    </source>
</evidence>
<reference evidence="3 4" key="1">
    <citation type="journal article" date="2024" name="Chem. Sci.">
        <title>Discovery of megapolipeptins by genome mining of a Burkholderiales bacteria collection.</title>
        <authorList>
            <person name="Paulo B.S."/>
            <person name="Recchia M.J.J."/>
            <person name="Lee S."/>
            <person name="Fergusson C.H."/>
            <person name="Romanowski S.B."/>
            <person name="Hernandez A."/>
            <person name="Krull N."/>
            <person name="Liu D.Y."/>
            <person name="Cavanagh H."/>
            <person name="Bos A."/>
            <person name="Gray C.A."/>
            <person name="Murphy B.T."/>
            <person name="Linington R.G."/>
            <person name="Eustaquio A.S."/>
        </authorList>
    </citation>
    <scope>NUCLEOTIDE SEQUENCE [LARGE SCALE GENOMIC DNA]</scope>
    <source>
        <strain evidence="3 4">RL17-350-BIC-A</strain>
    </source>
</reference>
<keyword evidence="2" id="KW-0732">Signal</keyword>
<evidence type="ECO:0000256" key="2">
    <source>
        <dbReference type="SAM" id="SignalP"/>
    </source>
</evidence>
<proteinExistence type="predicted"/>
<protein>
    <submittedName>
        <fullName evidence="3">DUF4148 domain-containing protein</fullName>
    </submittedName>
</protein>
<keyword evidence="4" id="KW-1185">Reference proteome</keyword>
<dbReference type="RefSeq" id="WP_408175997.1">
    <property type="nucleotide sequence ID" value="NZ_JAQQEZ010000003.1"/>
</dbReference>
<dbReference type="Proteomes" id="UP001629230">
    <property type="component" value="Unassembled WGS sequence"/>
</dbReference>
<comment type="caution">
    <text evidence="3">The sequence shown here is derived from an EMBL/GenBank/DDBJ whole genome shotgun (WGS) entry which is preliminary data.</text>
</comment>